<reference evidence="2" key="1">
    <citation type="journal article" date="2015" name="PLoS Genet.">
        <title>Genome Sequence and Transcriptome Analyses of Chrysochromulina tobin: Metabolic Tools for Enhanced Algal Fitness in the Prominent Order Prymnesiales (Haptophyceae).</title>
        <authorList>
            <person name="Hovde B.T."/>
            <person name="Deodato C.R."/>
            <person name="Hunsperger H.M."/>
            <person name="Ryken S.A."/>
            <person name="Yost W."/>
            <person name="Jha R.K."/>
            <person name="Patterson J."/>
            <person name="Monnat R.J. Jr."/>
            <person name="Barlow S.B."/>
            <person name="Starkenburg S.R."/>
            <person name="Cattolico R.A."/>
        </authorList>
    </citation>
    <scope>NUCLEOTIDE SEQUENCE</scope>
    <source>
        <strain evidence="2">CCMP291</strain>
    </source>
</reference>
<evidence type="ECO:0000313" key="1">
    <source>
        <dbReference type="EMBL" id="KOO30443.1"/>
    </source>
</evidence>
<accession>A0A0M0JWF1</accession>
<organism evidence="1 2">
    <name type="scientific">Chrysochromulina tobinii</name>
    <dbReference type="NCBI Taxonomy" id="1460289"/>
    <lineage>
        <taxon>Eukaryota</taxon>
        <taxon>Haptista</taxon>
        <taxon>Haptophyta</taxon>
        <taxon>Prymnesiophyceae</taxon>
        <taxon>Prymnesiales</taxon>
        <taxon>Chrysochromulinaceae</taxon>
        <taxon>Chrysochromulina</taxon>
    </lineage>
</organism>
<dbReference type="EMBL" id="JWZX01002226">
    <property type="protein sequence ID" value="KOO30443.1"/>
    <property type="molecule type" value="Genomic_DNA"/>
</dbReference>
<dbReference type="Proteomes" id="UP000037460">
    <property type="component" value="Unassembled WGS sequence"/>
</dbReference>
<gene>
    <name evidence="1" type="ORF">Ctob_010712</name>
</gene>
<name>A0A0M0JWF1_9EUKA</name>
<comment type="caution">
    <text evidence="1">The sequence shown here is derived from an EMBL/GenBank/DDBJ whole genome shotgun (WGS) entry which is preliminary data.</text>
</comment>
<protein>
    <submittedName>
        <fullName evidence="1">Type 2 adenylate</fullName>
    </submittedName>
</protein>
<proteinExistence type="predicted"/>
<dbReference type="InterPro" id="IPR027417">
    <property type="entry name" value="P-loop_NTPase"/>
</dbReference>
<dbReference type="OrthoDB" id="442176at2759"/>
<dbReference type="Gene3D" id="3.40.50.300">
    <property type="entry name" value="P-loop containing nucleotide triphosphate hydrolases"/>
    <property type="match status" value="1"/>
</dbReference>
<dbReference type="AlphaFoldDB" id="A0A0M0JWF1"/>
<keyword evidence="2" id="KW-1185">Reference proteome</keyword>
<evidence type="ECO:0000313" key="2">
    <source>
        <dbReference type="Proteomes" id="UP000037460"/>
    </source>
</evidence>
<sequence>MLDDDTGEPLAQLPDDTTAALATRLQAYREQAPPLIEYYEAAGVLVSVDASAPQEAVWASIDAVLPYVE</sequence>